<evidence type="ECO:0000259" key="2">
    <source>
        <dbReference type="Pfam" id="PF08327"/>
    </source>
</evidence>
<dbReference type="OrthoDB" id="3365660at2"/>
<dbReference type="Proteomes" id="UP000231742">
    <property type="component" value="Unassembled WGS sequence"/>
</dbReference>
<dbReference type="AlphaFoldDB" id="A0A2M9D9W8"/>
<organism evidence="3 4">
    <name type="scientific">Salinibacterium amurskyense</name>
    <dbReference type="NCBI Taxonomy" id="205941"/>
    <lineage>
        <taxon>Bacteria</taxon>
        <taxon>Bacillati</taxon>
        <taxon>Actinomycetota</taxon>
        <taxon>Actinomycetes</taxon>
        <taxon>Micrococcales</taxon>
        <taxon>Microbacteriaceae</taxon>
        <taxon>Salinibacterium</taxon>
    </lineage>
</organism>
<dbReference type="SUPFAM" id="SSF55961">
    <property type="entry name" value="Bet v1-like"/>
    <property type="match status" value="1"/>
</dbReference>
<dbReference type="CDD" id="cd07814">
    <property type="entry name" value="SRPBCC_CalC_Aha1-like"/>
    <property type="match status" value="1"/>
</dbReference>
<dbReference type="Gene3D" id="3.30.530.20">
    <property type="match status" value="1"/>
</dbReference>
<dbReference type="Pfam" id="PF08327">
    <property type="entry name" value="AHSA1"/>
    <property type="match status" value="1"/>
</dbReference>
<sequence>MNISTHTDAAALSMTTTAEFTASAERAWQLVSDPRQLERWWGPPEWPATFVRFEFEPEGRAHYYMQGPDGERLHGWWRFVSISAPTELLIEDGFADDQGEPSADLGVTTARLTFEPTADGTRLTIFSQFESLEQLEEMIEMGMEEGMRLAVGQIAAILGDDEETGS</sequence>
<comment type="similarity">
    <text evidence="1">Belongs to the AHA1 family.</text>
</comment>
<evidence type="ECO:0000313" key="4">
    <source>
        <dbReference type="Proteomes" id="UP000231742"/>
    </source>
</evidence>
<evidence type="ECO:0000313" key="3">
    <source>
        <dbReference type="EMBL" id="PJJ82525.1"/>
    </source>
</evidence>
<comment type="caution">
    <text evidence="3">The sequence shown here is derived from an EMBL/GenBank/DDBJ whole genome shotgun (WGS) entry which is preliminary data.</text>
</comment>
<proteinExistence type="inferred from homology"/>
<dbReference type="InterPro" id="IPR023393">
    <property type="entry name" value="START-like_dom_sf"/>
</dbReference>
<name>A0A2M9D9W8_9MICO</name>
<accession>A0A2M9D9W8</accession>
<dbReference type="InterPro" id="IPR013538">
    <property type="entry name" value="ASHA1/2-like_C"/>
</dbReference>
<dbReference type="EMBL" id="PGFH01000001">
    <property type="protein sequence ID" value="PJJ82525.1"/>
    <property type="molecule type" value="Genomic_DNA"/>
</dbReference>
<dbReference type="RefSeq" id="WP_100389113.1">
    <property type="nucleotide sequence ID" value="NZ_BMZU01000001.1"/>
</dbReference>
<protein>
    <submittedName>
        <fullName evidence="3">Uncharacterized protein YndB with AHSA1/START domain</fullName>
    </submittedName>
</protein>
<keyword evidence="4" id="KW-1185">Reference proteome</keyword>
<feature type="domain" description="Activator of Hsp90 ATPase homologue 1/2-like C-terminal" evidence="2">
    <location>
        <begin position="22"/>
        <end position="159"/>
    </location>
</feature>
<gene>
    <name evidence="3" type="ORF">CLV85_1727</name>
</gene>
<reference evidence="3 4" key="1">
    <citation type="submission" date="2017-11" db="EMBL/GenBank/DDBJ databases">
        <title>Genomic Encyclopedia of Archaeal and Bacterial Type Strains, Phase II (KMG-II): From Individual Species to Whole Genera.</title>
        <authorList>
            <person name="Goeker M."/>
        </authorList>
    </citation>
    <scope>NUCLEOTIDE SEQUENCE [LARGE SCALE GENOMIC DNA]</scope>
    <source>
        <strain evidence="3 4">DSM 16400</strain>
    </source>
</reference>
<evidence type="ECO:0000256" key="1">
    <source>
        <dbReference type="ARBA" id="ARBA00006817"/>
    </source>
</evidence>